<dbReference type="Proteomes" id="UP000516320">
    <property type="component" value="Chromosome"/>
</dbReference>
<name>A0A7H0SMM6_9CORY</name>
<organism evidence="2 3">
    <name type="scientific">Corynebacterium poyangense</name>
    <dbReference type="NCBI Taxonomy" id="2684405"/>
    <lineage>
        <taxon>Bacteria</taxon>
        <taxon>Bacillati</taxon>
        <taxon>Actinomycetota</taxon>
        <taxon>Actinomycetes</taxon>
        <taxon>Mycobacteriales</taxon>
        <taxon>Corynebacteriaceae</taxon>
        <taxon>Corynebacterium</taxon>
    </lineage>
</organism>
<evidence type="ECO:0000313" key="3">
    <source>
        <dbReference type="Proteomes" id="UP000516320"/>
    </source>
</evidence>
<gene>
    <name evidence="2" type="ORF">GP475_03390</name>
</gene>
<dbReference type="AlphaFoldDB" id="A0A7H0SMM6"/>
<dbReference type="InterPro" id="IPR002725">
    <property type="entry name" value="YgjP-like_metallopeptidase"/>
</dbReference>
<dbReference type="Pfam" id="PF01863">
    <property type="entry name" value="YgjP-like"/>
    <property type="match status" value="1"/>
</dbReference>
<evidence type="ECO:0000313" key="2">
    <source>
        <dbReference type="EMBL" id="QNQ89801.1"/>
    </source>
</evidence>
<feature type="domain" description="YgjP-like metallopeptidase" evidence="1">
    <location>
        <begin position="82"/>
        <end position="159"/>
    </location>
</feature>
<dbReference type="KEGG" id="cpoy:GP475_03390"/>
<sequence>MVVDPKVEIIRSPKRKKTISGRWQDGRIVVRVPARLTRSQEDRLVADLVNKMKAKAHHAQSWSDEHLERRARALNQTYLESRAHFSGIRWADNQKHRWGSCTPDTGSIRISSQLKTVPGYVLDAVIVHELVHTFIPHHGPEFYQWANKVPHAERAQGYLEAYQQWGIRNQSL</sequence>
<dbReference type="PANTHER" id="PTHR30399:SF1">
    <property type="entry name" value="UTP PYROPHOSPHATASE"/>
    <property type="match status" value="1"/>
</dbReference>
<dbReference type="RefSeq" id="WP_187975254.1">
    <property type="nucleotide sequence ID" value="NZ_CP046884.1"/>
</dbReference>
<protein>
    <submittedName>
        <fullName evidence="2">DUF45 domain-containing protein</fullName>
    </submittedName>
</protein>
<dbReference type="Gene3D" id="3.30.2010.10">
    <property type="entry name" value="Metalloproteases ('zincins'), catalytic domain"/>
    <property type="match status" value="1"/>
</dbReference>
<dbReference type="CDD" id="cd07344">
    <property type="entry name" value="M48_yhfN_like"/>
    <property type="match status" value="1"/>
</dbReference>
<reference evidence="2 3" key="1">
    <citation type="submission" date="2019-12" db="EMBL/GenBank/DDBJ databases">
        <title>Corynebacterium sp. nov., isolated from feces of the Anser Albifrons in China.</title>
        <authorList>
            <person name="Liu Q."/>
        </authorList>
    </citation>
    <scope>NUCLEOTIDE SEQUENCE [LARGE SCALE GENOMIC DNA]</scope>
    <source>
        <strain evidence="2 3">4H37-19</strain>
    </source>
</reference>
<keyword evidence="3" id="KW-1185">Reference proteome</keyword>
<dbReference type="EMBL" id="CP046884">
    <property type="protein sequence ID" value="QNQ89801.1"/>
    <property type="molecule type" value="Genomic_DNA"/>
</dbReference>
<dbReference type="InterPro" id="IPR053136">
    <property type="entry name" value="UTP_pyrophosphatase-like"/>
</dbReference>
<dbReference type="PANTHER" id="PTHR30399">
    <property type="entry name" value="UNCHARACTERIZED PROTEIN YGJP"/>
    <property type="match status" value="1"/>
</dbReference>
<accession>A0A7H0SMM6</accession>
<evidence type="ECO:0000259" key="1">
    <source>
        <dbReference type="Pfam" id="PF01863"/>
    </source>
</evidence>
<proteinExistence type="predicted"/>